<keyword evidence="1" id="KW-0699">rRNA-binding</keyword>
<evidence type="ECO:0000313" key="8">
    <source>
        <dbReference type="EMBL" id="GAH91335.1"/>
    </source>
</evidence>
<dbReference type="EMBL" id="BARV01001048">
    <property type="protein sequence ID" value="GAH91335.1"/>
    <property type="molecule type" value="Genomic_DNA"/>
</dbReference>
<keyword evidence="3" id="KW-0689">Ribosomal protein</keyword>
<dbReference type="InterPro" id="IPR011035">
    <property type="entry name" value="Ribosomal_bL25/Gln-tRNA_synth"/>
</dbReference>
<dbReference type="Pfam" id="PF14693">
    <property type="entry name" value="Ribosomal_TL5_C"/>
    <property type="match status" value="1"/>
</dbReference>
<keyword evidence="5" id="KW-0175">Coiled coil</keyword>
<dbReference type="GO" id="GO:0022625">
    <property type="term" value="C:cytosolic large ribosomal subunit"/>
    <property type="evidence" value="ECO:0007669"/>
    <property type="project" value="TreeGrafter"/>
</dbReference>
<keyword evidence="2" id="KW-0694">RNA-binding</keyword>
<evidence type="ECO:0000256" key="1">
    <source>
        <dbReference type="ARBA" id="ARBA00022730"/>
    </source>
</evidence>
<proteinExistence type="inferred from homology"/>
<feature type="coiled-coil region" evidence="5">
    <location>
        <begin position="185"/>
        <end position="212"/>
    </location>
</feature>
<comment type="caution">
    <text evidence="8">The sequence shown here is derived from an EMBL/GenBank/DDBJ whole genome shotgun (WGS) entry which is preliminary data.</text>
</comment>
<protein>
    <submittedName>
        <fullName evidence="8">Uncharacterized protein</fullName>
    </submittedName>
</protein>
<evidence type="ECO:0000256" key="5">
    <source>
        <dbReference type="SAM" id="Coils"/>
    </source>
</evidence>
<dbReference type="PANTHER" id="PTHR33284">
    <property type="entry name" value="RIBOSOMAL PROTEIN L25/GLN-TRNA SYNTHETASE, ANTI-CODON-BINDING DOMAIN-CONTAINING PROTEIN"/>
    <property type="match status" value="1"/>
</dbReference>
<dbReference type="GO" id="GO:0006412">
    <property type="term" value="P:translation"/>
    <property type="evidence" value="ECO:0007669"/>
    <property type="project" value="InterPro"/>
</dbReference>
<dbReference type="PANTHER" id="PTHR33284:SF1">
    <property type="entry name" value="RIBOSOMAL PROTEIN L25_GLN-TRNA SYNTHETASE, ANTI-CODON-BINDING DOMAIN-CONTAINING PROTEIN"/>
    <property type="match status" value="1"/>
</dbReference>
<dbReference type="Pfam" id="PF01386">
    <property type="entry name" value="Ribosomal_L25p"/>
    <property type="match status" value="1"/>
</dbReference>
<dbReference type="GO" id="GO:0008097">
    <property type="term" value="F:5S rRNA binding"/>
    <property type="evidence" value="ECO:0007669"/>
    <property type="project" value="InterPro"/>
</dbReference>
<dbReference type="InterPro" id="IPR029751">
    <property type="entry name" value="Ribosomal_L25_dom"/>
</dbReference>
<feature type="domain" description="Large ribosomal subunit protein bL25 beta" evidence="7">
    <location>
        <begin position="97"/>
        <end position="181"/>
    </location>
</feature>
<reference evidence="8" key="1">
    <citation type="journal article" date="2014" name="Front. Microbiol.">
        <title>High frequency of phylogenetically diverse reductive dehalogenase-homologous genes in deep subseafloor sedimentary metagenomes.</title>
        <authorList>
            <person name="Kawai M."/>
            <person name="Futagami T."/>
            <person name="Toyoda A."/>
            <person name="Takaki Y."/>
            <person name="Nishi S."/>
            <person name="Hori S."/>
            <person name="Arai W."/>
            <person name="Tsubouchi T."/>
            <person name="Morono Y."/>
            <person name="Uchiyama I."/>
            <person name="Ito T."/>
            <person name="Fujiyama A."/>
            <person name="Inagaki F."/>
            <person name="Takami H."/>
        </authorList>
    </citation>
    <scope>NUCLEOTIDE SEQUENCE</scope>
    <source>
        <strain evidence="8">Expedition CK06-06</strain>
    </source>
</reference>
<evidence type="ECO:0000259" key="6">
    <source>
        <dbReference type="Pfam" id="PF01386"/>
    </source>
</evidence>
<dbReference type="InterPro" id="IPR037121">
    <property type="entry name" value="Ribosomal_bL25_C"/>
</dbReference>
<feature type="domain" description="Large ribosomal subunit protein bL25 L25" evidence="6">
    <location>
        <begin position="4"/>
        <end position="89"/>
    </location>
</feature>
<evidence type="ECO:0000256" key="4">
    <source>
        <dbReference type="ARBA" id="ARBA00023274"/>
    </source>
</evidence>
<dbReference type="InterPro" id="IPR020056">
    <property type="entry name" value="Rbsml_bL25/Gln-tRNA_synth_N"/>
</dbReference>
<dbReference type="AlphaFoldDB" id="X1KCG6"/>
<name>X1KCG6_9ZZZZ</name>
<gene>
    <name evidence="8" type="ORF">S06H3_03276</name>
</gene>
<keyword evidence="4" id="KW-0687">Ribonucleoprotein</keyword>
<sequence>MLSLSAKIRKELGKKVKNLRKKGILPGVLYGPKIETRPLEIDLKEFEKIYKEAGESSLISLEIDKKKFLVLIHEVKLDPLTKKPTHVDFYQPRLEEEVEAMVPLVFEGEAPAVKNLGGTLVKNISEVEVKALPQNLPHEIKVNIDRLKTFEDNILIKDLIVSKEVKILKEPKEVVAAVSPPEKVEEELEKPIEEKVEEVEKVEEKVEEKEEKEK</sequence>
<evidence type="ECO:0000256" key="3">
    <source>
        <dbReference type="ARBA" id="ARBA00022980"/>
    </source>
</evidence>
<dbReference type="InterPro" id="IPR020057">
    <property type="entry name" value="Ribosomal_bL25_b-dom"/>
</dbReference>
<dbReference type="HAMAP" id="MF_01334">
    <property type="entry name" value="Ribosomal_bL25_CTC"/>
    <property type="match status" value="1"/>
</dbReference>
<dbReference type="InterPro" id="IPR020930">
    <property type="entry name" value="Ribosomal_uL5_bac-type"/>
</dbReference>
<dbReference type="SUPFAM" id="SSF50715">
    <property type="entry name" value="Ribosomal protein L25-like"/>
    <property type="match status" value="1"/>
</dbReference>
<dbReference type="Gene3D" id="2.170.120.20">
    <property type="entry name" value="Ribosomal protein L25, beta domain"/>
    <property type="match status" value="1"/>
</dbReference>
<organism evidence="8">
    <name type="scientific">marine sediment metagenome</name>
    <dbReference type="NCBI Taxonomy" id="412755"/>
    <lineage>
        <taxon>unclassified sequences</taxon>
        <taxon>metagenomes</taxon>
        <taxon>ecological metagenomes</taxon>
    </lineage>
</organism>
<dbReference type="GO" id="GO:0003735">
    <property type="term" value="F:structural constituent of ribosome"/>
    <property type="evidence" value="ECO:0007669"/>
    <property type="project" value="InterPro"/>
</dbReference>
<dbReference type="CDD" id="cd00495">
    <property type="entry name" value="Ribosomal_L25_TL5_CTC"/>
    <property type="match status" value="1"/>
</dbReference>
<evidence type="ECO:0000259" key="7">
    <source>
        <dbReference type="Pfam" id="PF14693"/>
    </source>
</evidence>
<dbReference type="InterPro" id="IPR001021">
    <property type="entry name" value="Ribosomal_bL25_long"/>
</dbReference>
<dbReference type="NCBIfam" id="TIGR00731">
    <property type="entry name" value="bL25_bact_ctc"/>
    <property type="match status" value="1"/>
</dbReference>
<evidence type="ECO:0000256" key="2">
    <source>
        <dbReference type="ARBA" id="ARBA00022884"/>
    </source>
</evidence>
<accession>X1KCG6</accession>
<dbReference type="Gene3D" id="2.40.240.10">
    <property type="entry name" value="Ribosomal Protein L25, Chain P"/>
    <property type="match status" value="1"/>
</dbReference>